<feature type="region of interest" description="Disordered" evidence="1">
    <location>
        <begin position="1"/>
        <end position="107"/>
    </location>
</feature>
<evidence type="ECO:0000313" key="2">
    <source>
        <dbReference type="EMBL" id="CAL1573148.1"/>
    </source>
</evidence>
<feature type="compositionally biased region" description="Basic and acidic residues" evidence="1">
    <location>
        <begin position="1"/>
        <end position="12"/>
    </location>
</feature>
<sequence>MTKQLYLHDSRDKRRFKMKGAREEHITQACVTERQKRKLRSLSATTRAKVPHPRHPHYAHAPVPRRREKKPCVSERDTGGRSDVGEAPSTPDPVAPKSSDPAPRSRSEAILLNRVTPSSFLQTACRCQEGQEERGFGRRHDGSLGKWHSCTCAADKIL</sequence>
<evidence type="ECO:0000313" key="3">
    <source>
        <dbReference type="Proteomes" id="UP001497482"/>
    </source>
</evidence>
<dbReference type="Proteomes" id="UP001497482">
    <property type="component" value="Chromosome 11"/>
</dbReference>
<feature type="compositionally biased region" description="Basic residues" evidence="1">
    <location>
        <begin position="49"/>
        <end position="69"/>
    </location>
</feature>
<dbReference type="EMBL" id="OZ035833">
    <property type="protein sequence ID" value="CAL1573148.1"/>
    <property type="molecule type" value="Genomic_DNA"/>
</dbReference>
<gene>
    <name evidence="2" type="ORF">KC01_LOCUS5107</name>
</gene>
<proteinExistence type="predicted"/>
<reference evidence="2 3" key="1">
    <citation type="submission" date="2024-04" db="EMBL/GenBank/DDBJ databases">
        <authorList>
            <person name="Waldvogel A.-M."/>
            <person name="Schoenle A."/>
        </authorList>
    </citation>
    <scope>NUCLEOTIDE SEQUENCE [LARGE SCALE GENOMIC DNA]</scope>
</reference>
<dbReference type="AlphaFoldDB" id="A0AAV2J6G2"/>
<name>A0AAV2J6G2_KNICA</name>
<feature type="compositionally biased region" description="Basic and acidic residues" evidence="1">
    <location>
        <begin position="70"/>
        <end position="84"/>
    </location>
</feature>
<protein>
    <submittedName>
        <fullName evidence="2">Uncharacterized protein</fullName>
    </submittedName>
</protein>
<accession>A0AAV2J6G2</accession>
<organism evidence="2 3">
    <name type="scientific">Knipowitschia caucasica</name>
    <name type="common">Caucasian dwarf goby</name>
    <name type="synonym">Pomatoschistus caucasicus</name>
    <dbReference type="NCBI Taxonomy" id="637954"/>
    <lineage>
        <taxon>Eukaryota</taxon>
        <taxon>Metazoa</taxon>
        <taxon>Chordata</taxon>
        <taxon>Craniata</taxon>
        <taxon>Vertebrata</taxon>
        <taxon>Euteleostomi</taxon>
        <taxon>Actinopterygii</taxon>
        <taxon>Neopterygii</taxon>
        <taxon>Teleostei</taxon>
        <taxon>Neoteleostei</taxon>
        <taxon>Acanthomorphata</taxon>
        <taxon>Gobiaria</taxon>
        <taxon>Gobiiformes</taxon>
        <taxon>Gobioidei</taxon>
        <taxon>Gobiidae</taxon>
        <taxon>Gobiinae</taxon>
        <taxon>Knipowitschia</taxon>
    </lineage>
</organism>
<evidence type="ECO:0000256" key="1">
    <source>
        <dbReference type="SAM" id="MobiDB-lite"/>
    </source>
</evidence>
<keyword evidence="3" id="KW-1185">Reference proteome</keyword>